<protein>
    <submittedName>
        <fullName evidence="1">Uncharacterized protein</fullName>
    </submittedName>
</protein>
<dbReference type="RefSeq" id="WP_220197198.1">
    <property type="nucleotide sequence ID" value="NZ_BNJF01000003.1"/>
</dbReference>
<organism evidence="1 2">
    <name type="scientific">Ktedonospora formicarum</name>
    <dbReference type="NCBI Taxonomy" id="2778364"/>
    <lineage>
        <taxon>Bacteria</taxon>
        <taxon>Bacillati</taxon>
        <taxon>Chloroflexota</taxon>
        <taxon>Ktedonobacteria</taxon>
        <taxon>Ktedonobacterales</taxon>
        <taxon>Ktedonobacteraceae</taxon>
        <taxon>Ktedonospora</taxon>
    </lineage>
</organism>
<gene>
    <name evidence="1" type="ORF">KSX_61450</name>
</gene>
<reference evidence="1" key="1">
    <citation type="submission" date="2020-10" db="EMBL/GenBank/DDBJ databases">
        <title>Taxonomic study of unclassified bacteria belonging to the class Ktedonobacteria.</title>
        <authorList>
            <person name="Yabe S."/>
            <person name="Wang C.M."/>
            <person name="Zheng Y."/>
            <person name="Sakai Y."/>
            <person name="Cavaletti L."/>
            <person name="Monciardini P."/>
            <person name="Donadio S."/>
        </authorList>
    </citation>
    <scope>NUCLEOTIDE SEQUENCE</scope>
    <source>
        <strain evidence="1">SOSP1-1</strain>
    </source>
</reference>
<evidence type="ECO:0000313" key="1">
    <source>
        <dbReference type="EMBL" id="GHO47982.1"/>
    </source>
</evidence>
<keyword evidence="2" id="KW-1185">Reference proteome</keyword>
<name>A0A8J3MT93_9CHLR</name>
<sequence length="57" mass="6246">MAERVASVEAEFYAAFGNILGDEAVTESLDLLRRLVEGRPAGEALNRRMQAPLPEKS</sequence>
<dbReference type="Proteomes" id="UP000612362">
    <property type="component" value="Unassembled WGS sequence"/>
</dbReference>
<comment type="caution">
    <text evidence="1">The sequence shown here is derived from an EMBL/GenBank/DDBJ whole genome shotgun (WGS) entry which is preliminary data.</text>
</comment>
<dbReference type="AlphaFoldDB" id="A0A8J3MT93"/>
<accession>A0A8J3MT93</accession>
<dbReference type="EMBL" id="BNJF01000003">
    <property type="protein sequence ID" value="GHO47982.1"/>
    <property type="molecule type" value="Genomic_DNA"/>
</dbReference>
<evidence type="ECO:0000313" key="2">
    <source>
        <dbReference type="Proteomes" id="UP000612362"/>
    </source>
</evidence>
<proteinExistence type="predicted"/>